<organism evidence="9 10">
    <name type="scientific">Pollutimonas thiosulfatoxidans</name>
    <dbReference type="NCBI Taxonomy" id="2028345"/>
    <lineage>
        <taxon>Bacteria</taxon>
        <taxon>Pseudomonadati</taxon>
        <taxon>Pseudomonadota</taxon>
        <taxon>Betaproteobacteria</taxon>
        <taxon>Burkholderiales</taxon>
        <taxon>Alcaligenaceae</taxon>
        <taxon>Pollutimonas</taxon>
    </lineage>
</organism>
<evidence type="ECO:0000313" key="9">
    <source>
        <dbReference type="EMBL" id="QAA95135.1"/>
    </source>
</evidence>
<feature type="binding site" evidence="6">
    <location>
        <position position="604"/>
    </location>
    <ligand>
        <name>alpha-maltose 1-phosphate</name>
        <dbReference type="ChEBI" id="CHEBI:63576"/>
    </ligand>
</feature>
<accession>A0A410GFW0</accession>
<comment type="subunit">
    <text evidence="1 6">Homodimer.</text>
</comment>
<dbReference type="InterPro" id="IPR013780">
    <property type="entry name" value="Glyco_hydro_b"/>
</dbReference>
<dbReference type="HAMAP" id="MF_02124">
    <property type="entry name" value="GlgE"/>
    <property type="match status" value="1"/>
</dbReference>
<feature type="binding site" evidence="6">
    <location>
        <position position="664"/>
    </location>
    <ligand>
        <name>alpha-maltose 1-phosphate</name>
        <dbReference type="ChEBI" id="CHEBI:63576"/>
    </ligand>
</feature>
<keyword evidence="3 6" id="KW-0808">Transferase</keyword>
<dbReference type="AlphaFoldDB" id="A0A410GFW0"/>
<evidence type="ECO:0000256" key="5">
    <source>
        <dbReference type="ARBA" id="ARBA00048735"/>
    </source>
</evidence>
<dbReference type="InterPro" id="IPR017853">
    <property type="entry name" value="GH"/>
</dbReference>
<feature type="active site" description="Proton donor" evidence="6">
    <location>
        <position position="768"/>
    </location>
</feature>
<dbReference type="InterPro" id="IPR026585">
    <property type="entry name" value="GlgE"/>
</dbReference>
<dbReference type="PANTHER" id="PTHR47786">
    <property type="entry name" value="ALPHA-1,4-GLUCAN:MALTOSE-1-PHOSPHATE MALTOSYLTRANSFERASE"/>
    <property type="match status" value="1"/>
</dbReference>
<dbReference type="Pfam" id="PF00128">
    <property type="entry name" value="Alpha-amylase"/>
    <property type="match status" value="1"/>
</dbReference>
<dbReference type="InterPro" id="IPR021828">
    <property type="entry name" value="GlgE_dom_N/S"/>
</dbReference>
<dbReference type="GO" id="GO:0030979">
    <property type="term" value="P:alpha-glucan biosynthetic process"/>
    <property type="evidence" value="ECO:0007669"/>
    <property type="project" value="UniProtKB-UniRule"/>
</dbReference>
<proteinExistence type="inferred from homology"/>
<dbReference type="KEGG" id="pus:CKA81_15665"/>
<evidence type="ECO:0000256" key="6">
    <source>
        <dbReference type="HAMAP-Rule" id="MF_02124"/>
    </source>
</evidence>
<dbReference type="Pfam" id="PF21702">
    <property type="entry name" value="GLGE_C"/>
    <property type="match status" value="1"/>
</dbReference>
<evidence type="ECO:0000313" key="10">
    <source>
        <dbReference type="Proteomes" id="UP000283474"/>
    </source>
</evidence>
<feature type="active site" description="Nucleophile" evidence="6">
    <location>
        <position position="739"/>
    </location>
</feature>
<feature type="binding site" evidence="6">
    <location>
        <position position="699"/>
    </location>
    <ligand>
        <name>alpha-maltose 1-phosphate</name>
        <dbReference type="ChEBI" id="CHEBI:63576"/>
    </ligand>
</feature>
<feature type="binding site" evidence="6">
    <location>
        <begin position="879"/>
        <end position="880"/>
    </location>
    <ligand>
        <name>alpha-maltose 1-phosphate</name>
        <dbReference type="ChEBI" id="CHEBI:63576"/>
    </ligand>
</feature>
<keyword evidence="4 6" id="KW-0119">Carbohydrate metabolism</keyword>
<dbReference type="Proteomes" id="UP000283474">
    <property type="component" value="Chromosome"/>
</dbReference>
<reference evidence="9 10" key="1">
    <citation type="submission" date="2017-08" db="EMBL/GenBank/DDBJ databases">
        <authorList>
            <person name="Park S.-J."/>
            <person name="Kim H."/>
        </authorList>
    </citation>
    <scope>NUCLEOTIDE SEQUENCE [LARGE SCALE GENOMIC DNA]</scope>
    <source>
        <strain evidence="10">ye3</strain>
    </source>
</reference>
<feature type="region of interest" description="Disordered" evidence="7">
    <location>
        <begin position="482"/>
        <end position="503"/>
    </location>
</feature>
<keyword evidence="10" id="KW-1185">Reference proteome</keyword>
<comment type="function">
    <text evidence="6">Maltosyltransferase that uses maltose 1-phosphate (M1P) as the sugar donor to elongate linear or branched alpha-(1-&gt;4)-glucans. Is involved in a branched alpha-glucan biosynthetic pathway from trehalose, together with TreS, Mak and GlgB.</text>
</comment>
<dbReference type="Gene3D" id="1.20.58.80">
    <property type="entry name" value="Phosphotransferase system, lactose/cellobiose-type IIA subunit"/>
    <property type="match status" value="1"/>
</dbReference>
<dbReference type="InterPro" id="IPR006047">
    <property type="entry name" value="GH13_cat_dom"/>
</dbReference>
<evidence type="ECO:0000256" key="1">
    <source>
        <dbReference type="ARBA" id="ARBA00011738"/>
    </source>
</evidence>
<dbReference type="Gene3D" id="2.60.40.1180">
    <property type="entry name" value="Golgi alpha-mannosidase II"/>
    <property type="match status" value="1"/>
</dbReference>
<dbReference type="GO" id="GO:0016758">
    <property type="term" value="F:hexosyltransferase activity"/>
    <property type="evidence" value="ECO:0007669"/>
    <property type="project" value="UniProtKB-UniRule"/>
</dbReference>
<dbReference type="InterPro" id="IPR013783">
    <property type="entry name" value="Ig-like_fold"/>
</dbReference>
<dbReference type="GO" id="GO:0004553">
    <property type="term" value="F:hydrolase activity, hydrolyzing O-glycosyl compounds"/>
    <property type="evidence" value="ECO:0007669"/>
    <property type="project" value="InterPro"/>
</dbReference>
<dbReference type="Pfam" id="PF11896">
    <property type="entry name" value="GlgE_dom_N_S"/>
    <property type="match status" value="1"/>
</dbReference>
<name>A0A410GFW0_9BURK</name>
<feature type="site" description="Transition state stabilizer" evidence="6">
    <location>
        <position position="826"/>
    </location>
</feature>
<dbReference type="SUPFAM" id="SSF51445">
    <property type="entry name" value="(Trans)glycosidases"/>
    <property type="match status" value="1"/>
</dbReference>
<dbReference type="Gene3D" id="2.60.40.10">
    <property type="entry name" value="Immunoglobulins"/>
    <property type="match status" value="1"/>
</dbReference>
<feature type="binding site" evidence="6">
    <location>
        <position position="740"/>
    </location>
    <ligand>
        <name>alpha-maltose 1-phosphate</name>
        <dbReference type="ChEBI" id="CHEBI:63576"/>
    </ligand>
</feature>
<dbReference type="Gene3D" id="3.20.20.80">
    <property type="entry name" value="Glycosidases"/>
    <property type="match status" value="2"/>
</dbReference>
<dbReference type="EC" id="2.4.99.16" evidence="6"/>
<gene>
    <name evidence="6" type="primary">glgE</name>
    <name evidence="9" type="ORF">CKA81_15665</name>
</gene>
<dbReference type="RefSeq" id="WP_128356124.1">
    <property type="nucleotide sequence ID" value="NZ_CP022987.1"/>
</dbReference>
<evidence type="ECO:0000256" key="7">
    <source>
        <dbReference type="SAM" id="MobiDB-lite"/>
    </source>
</evidence>
<evidence type="ECO:0000256" key="4">
    <source>
        <dbReference type="ARBA" id="ARBA00023277"/>
    </source>
</evidence>
<evidence type="ECO:0000259" key="8">
    <source>
        <dbReference type="SMART" id="SM00642"/>
    </source>
</evidence>
<evidence type="ECO:0000256" key="2">
    <source>
        <dbReference type="ARBA" id="ARBA00022676"/>
    </source>
</evidence>
<comment type="catalytic activity">
    <reaction evidence="5 6">
        <text>alpha-maltose 1-phosphate + [(1-&gt;4)-alpha-D-glucosyl](n) = [(1-&gt;4)-alpha-D-glucosyl](n+2) + phosphate</text>
        <dbReference type="Rhea" id="RHEA:42692"/>
        <dbReference type="Rhea" id="RHEA-COMP:9584"/>
        <dbReference type="Rhea" id="RHEA-COMP:10183"/>
        <dbReference type="ChEBI" id="CHEBI:15444"/>
        <dbReference type="ChEBI" id="CHEBI:43474"/>
        <dbReference type="ChEBI" id="CHEBI:63576"/>
        <dbReference type="EC" id="2.4.99.16"/>
    </reaction>
</comment>
<dbReference type="CDD" id="cd11344">
    <property type="entry name" value="AmyAc_GlgE_like"/>
    <property type="match status" value="1"/>
</dbReference>
<dbReference type="PANTHER" id="PTHR47786:SF2">
    <property type="entry name" value="GLYCOSYL HYDROLASE FAMILY 13 CATALYTIC DOMAIN-CONTAINING PROTEIN"/>
    <property type="match status" value="1"/>
</dbReference>
<dbReference type="InterPro" id="IPR049171">
    <property type="entry name" value="GLGE_C"/>
</dbReference>
<dbReference type="SMART" id="SM00642">
    <property type="entry name" value="Aamy"/>
    <property type="match status" value="1"/>
</dbReference>
<sequence length="1008" mass="111665">MRIYSVHGRPWAGTGSPPAMGGAASWEQSCARASELGFDTVLTRTDAEVAPFGEGGLPQALEVCSRHGLDLYLDVEIDPADQPLQAWIEILIHHAKEGAAGFLCRNPSALPAMDWCALVAAVHQKHQDCVFLAWTPGLSAAQIKALADCGFTAGFLSLPWWDYRSLWLMEERDRLCQLGRVIAPLSSSDDTAGQRALWTAAFIGDGLMMPAGLEDRIGPQPVIQANRWLVQRAESGARVSKLSGPRSAMTAVFRGGDSARLLLLNPDAQRAAPVDRGMLASRMPASYILPASDTNEVPETLEPNACAVVTVSLADPVSLSGTAAGLARKNATPPLDAPRIAIESITPNVDAGQFPVKRTVGERVVVQADVFVDGHEHIAVQLLWRPGDEAAWRRAPMQALGNDRWQAAFVPERLGRHCYTVQAWRDAWHTYADGLRKKVEGGQDVSLEAEEGRMLIAAAIERIQDDDADTATTLAALLRSVGRPQDRAENTQKRRPAGVAKHPAIPAASPEQIKVLLSSDMAAAMAAADDKPFEVSAPVHLLTVDRREARFASWYELFPRSYSPVPGQHGRFVDVIARLPAIRDMGFDVLYMPPIHPIGLRNRKGRNNALQAGSDDPGSPYAIGSAEGGHDAVHPELGTLDDFQELLRETRAHGMEIALDFAIQCSPDHPWLAQHPEWFDWRADGSLRYAENPPKRYEDIVNPDFYTAAGTTRQASLWRALRDVVVFWVEQGVRIFRVDNPHTKPLPFWQWLIAQVQASAPDVLFLSEAFTRPKMMYRLAKVGFTQSYTYFTWRNDKSGLQAYLTELNTAPVADFFRPNFFVNTPDINPHFLQTSGRPGFLIRAALATTMSGLWGMYSGFELCEADSLPGKEEYRDSEKYQFRAWDWDRPENIIDEISRLNHIRRSNPALQTHLGIRFHRVDNDQIVFFSKATEEGDNIVLVAISLDPFARQGGTLEIPVDLWGGEPDQSTRLRSLFDDGIFVLHGDRQYVELGPDRPFLLWSVLSPA</sequence>
<dbReference type="OrthoDB" id="9805159at2"/>
<feature type="region of interest" description="Disordered" evidence="7">
    <location>
        <begin position="606"/>
        <end position="628"/>
    </location>
</feature>
<protein>
    <recommendedName>
        <fullName evidence="6">Alpha-1,4-glucan:maltose-1-phosphate maltosyltransferase</fullName>
        <shortName evidence="6">GMPMT</shortName>
        <ecNumber evidence="6">2.4.99.16</ecNumber>
    </recommendedName>
    <alternativeName>
        <fullName evidence="6">(1-&gt;4)-alpha-D-glucan:maltose-1-phosphate alpha-D-maltosyltransferase</fullName>
    </alternativeName>
</protein>
<dbReference type="EMBL" id="CP022987">
    <property type="protein sequence ID" value="QAA95135.1"/>
    <property type="molecule type" value="Genomic_DNA"/>
</dbReference>
<evidence type="ECO:0000256" key="3">
    <source>
        <dbReference type="ARBA" id="ARBA00022679"/>
    </source>
</evidence>
<comment type="similarity">
    <text evidence="6">Belongs to the glycosyl hydrolase 13 family. GlgE subfamily.</text>
</comment>
<feature type="domain" description="Glycosyl hydrolase family 13 catalytic" evidence="8">
    <location>
        <begin position="556"/>
        <end position="904"/>
    </location>
</feature>
<keyword evidence="2 6" id="KW-0328">Glycosyltransferase</keyword>